<evidence type="ECO:0000256" key="5">
    <source>
        <dbReference type="ARBA" id="ARBA00022737"/>
    </source>
</evidence>
<evidence type="ECO:0000256" key="11">
    <source>
        <dbReference type="SAM" id="Phobius"/>
    </source>
</evidence>
<dbReference type="Pfam" id="PF00005">
    <property type="entry name" value="ABC_tran"/>
    <property type="match status" value="2"/>
</dbReference>
<dbReference type="InterPro" id="IPR044746">
    <property type="entry name" value="ABCC_6TM_D1"/>
</dbReference>
<keyword evidence="8 11" id="KW-1133">Transmembrane helix</keyword>
<keyword evidence="3" id="KW-0813">Transport</keyword>
<feature type="transmembrane region" description="Helical" evidence="11">
    <location>
        <begin position="224"/>
        <end position="252"/>
    </location>
</feature>
<feature type="region of interest" description="Disordered" evidence="10">
    <location>
        <begin position="413"/>
        <end position="433"/>
    </location>
</feature>
<dbReference type="SUPFAM" id="SSF52540">
    <property type="entry name" value="P-loop containing nucleoside triphosphate hydrolases"/>
    <property type="match status" value="2"/>
</dbReference>
<dbReference type="GO" id="GO:0140359">
    <property type="term" value="F:ABC-type transporter activity"/>
    <property type="evidence" value="ECO:0007669"/>
    <property type="project" value="InterPro"/>
</dbReference>
<dbReference type="InterPro" id="IPR003439">
    <property type="entry name" value="ABC_transporter-like_ATP-bd"/>
</dbReference>
<dbReference type="CDD" id="cd18580">
    <property type="entry name" value="ABC_6TM_ABCC_D2"/>
    <property type="match status" value="1"/>
</dbReference>
<feature type="transmembrane region" description="Helical" evidence="11">
    <location>
        <begin position="320"/>
        <end position="343"/>
    </location>
</feature>
<dbReference type="InterPro" id="IPR027417">
    <property type="entry name" value="P-loop_NTPase"/>
</dbReference>
<protein>
    <submittedName>
        <fullName evidence="14">Uncharacterized protein</fullName>
    </submittedName>
</protein>
<feature type="domain" description="ABC transporter" evidence="12">
    <location>
        <begin position="505"/>
        <end position="754"/>
    </location>
</feature>
<dbReference type="SUPFAM" id="SSF90123">
    <property type="entry name" value="ABC transporter transmembrane region"/>
    <property type="match status" value="2"/>
</dbReference>
<dbReference type="GO" id="GO:0005524">
    <property type="term" value="F:ATP binding"/>
    <property type="evidence" value="ECO:0007669"/>
    <property type="project" value="UniProtKB-KW"/>
</dbReference>
<dbReference type="Gene3D" id="1.20.1560.10">
    <property type="entry name" value="ABC transporter type 1, transmembrane domain"/>
    <property type="match status" value="2"/>
</dbReference>
<feature type="transmembrane region" description="Helical" evidence="11">
    <location>
        <begin position="1005"/>
        <end position="1032"/>
    </location>
</feature>
<comment type="subcellular location">
    <subcellularLocation>
        <location evidence="1">Membrane</location>
        <topology evidence="1">Multi-pass membrane protein</topology>
    </subcellularLocation>
</comment>
<gene>
    <name evidence="14" type="ORF">BB558_006939</name>
</gene>
<sequence length="1459" mass="164259">MKNPVKHQNHLDKNVKENGRINGIGDATIWQRLTFGWVTNLVWNYGRFEGKITPEILPELMQSDDSGEISKKFEIVWNELLAKGKPSLWVTFYRVLGREFILIGILGLMESIFKILVAVFLGFFIKFLRNPEKPVKEGLIYAAALSCFALLQSIFQHHFYFPCTRVGYKVRVGLIALLFRKAITISSSSMVSTGEAINIISNDVQPFETGISFLHFLWLGPIELILSIGFLWLNIGISGLVAVGVYLLMVPFQSYVSRLFRKIRSNTVKFRDNRIKLLTDVLSGIEIVKLNSWEFPLLKRIINLRKLEYKSLKRSNTLKAINQALFSVSSQIVQLCTFSTLWMLVVLQLGHNFGGKGSFQPENIFPCVTLFSTMGLTITLFVPKAFEYYGEMKVSVERIEKFLLLPSTKPIGLPENENPFDPTPNDSNPNINSENTALILENASFSWKNQSTLQKLQTKTENTLYSFPKTNKPVINPKEQSSISISNQSQNSGSLGNLSTSYNGSENQDTTVSENRKVILKDLNFTISRGELCGIVGPVGSGKSSLCCAILGEMHLVSGKIHRNFKRKSENLHFFGKNNNKETNTPENNNKHHSIVAYSSQSPWIFGGTIRDNIIFGLPYDEEWFKTVVSACSLDRDFEMLENKCLTLVGERGTTLSGGQKARVSLARAVYTKAEFYVLDDPLSAVDPKVGKHLFDNVICGLLKGKTRVLVTHQLQFIHSCNQILLLEFGKIRQKGVPKDIKKLDEYQFDEIKNLLEYSATEKHKTAEPGSEFDSDSDYDTPVLDNKLSVPSYIQPFIDSSSNPSISYNKKSDNKSHDLMKSRKRSYFSKFLLKKSRNDKKLSIKTINDYKLGDEEKSSKSKTPLTTYVKFFQFGASNLRILLIFVLAFCKQGINMFADYYLSKWSTMPPEQKANPRNVYIYLGLIMGSFTLSLITCVLLYRLILSASNGLLIKMLNAIIRAPLSFFQSQPLGRVLNRFSKDQSNTDESLTSTTVDTLMTSIQTLGILVLVCISNKYILVTVPFILGVFIWLRQLYMKTSRQVKKIESVSRSPVYSILSETLDGLITIRAFALENKFLGQFIDAQNANSRAFFAFIGAARWLAFRLDIVNSILITSTSFSLIAIRGSISPSLVALSMSYILTLVGLVQWCIRQSIEVEITFISVERNIEYSNLKPEESPKIEQSVDLVPTSWPDSGKVEIYNLNLKYPFCQEPVLKNISISINPGEKIGIVGRTGAGKSSLVSSLFRLVEPYPNGCIHIDGINISTIQLKRLRSSISMIPQQPFLFEGCLRFNLDPLDEYTDEMIWIALEATSLKAKVEDMPEKLDSLVVENGKNFSVGERQLISLCRAILHNKKVVVMDEATANVDLETDKQIQQSIHTHFKNSTVITIAHRLDTVIGAGYDKIAVLDHGKLMEFGTPHKLLSNPDSLLSKMVAETGSKTKEKLKFLAHRQFNSGNKS</sequence>
<evidence type="ECO:0000256" key="10">
    <source>
        <dbReference type="SAM" id="MobiDB-lite"/>
    </source>
</evidence>
<evidence type="ECO:0000259" key="13">
    <source>
        <dbReference type="PROSITE" id="PS50929"/>
    </source>
</evidence>
<keyword evidence="5" id="KW-0677">Repeat</keyword>
<dbReference type="Gene3D" id="3.40.50.300">
    <property type="entry name" value="P-loop containing nucleotide triphosphate hydrolases"/>
    <property type="match status" value="2"/>
</dbReference>
<dbReference type="SMART" id="SM00382">
    <property type="entry name" value="AAA"/>
    <property type="match status" value="2"/>
</dbReference>
<comment type="similarity">
    <text evidence="2">Belongs to the ABC transporter superfamily. ABCC family. Conjugate transporter (TC 3.A.1.208) subfamily.</text>
</comment>
<dbReference type="PROSITE" id="PS00211">
    <property type="entry name" value="ABC_TRANSPORTER_1"/>
    <property type="match status" value="2"/>
</dbReference>
<feature type="domain" description="ABC transporter" evidence="12">
    <location>
        <begin position="1198"/>
        <end position="1435"/>
    </location>
</feature>
<dbReference type="PANTHER" id="PTHR24223:SF456">
    <property type="entry name" value="MULTIDRUG RESISTANCE-ASSOCIATED PROTEIN LETHAL(2)03659"/>
    <property type="match status" value="1"/>
</dbReference>
<evidence type="ECO:0000256" key="4">
    <source>
        <dbReference type="ARBA" id="ARBA00022692"/>
    </source>
</evidence>
<dbReference type="GO" id="GO:0016020">
    <property type="term" value="C:membrane"/>
    <property type="evidence" value="ECO:0007669"/>
    <property type="project" value="UniProtKB-SubCell"/>
</dbReference>
<keyword evidence="9 11" id="KW-0472">Membrane</keyword>
<feature type="compositionally biased region" description="Polar residues" evidence="10">
    <location>
        <begin position="424"/>
        <end position="433"/>
    </location>
</feature>
<reference evidence="14 15" key="1">
    <citation type="journal article" date="2018" name="MBio">
        <title>Comparative Genomics Reveals the Core Gene Toolbox for the Fungus-Insect Symbiosis.</title>
        <authorList>
            <person name="Wang Y."/>
            <person name="Stata M."/>
            <person name="Wang W."/>
            <person name="Stajich J.E."/>
            <person name="White M.M."/>
            <person name="Moncalvo J.M."/>
        </authorList>
    </citation>
    <scope>NUCLEOTIDE SEQUENCE [LARGE SCALE GENOMIC DNA]</scope>
    <source>
        <strain evidence="14 15">AUS-126-30</strain>
    </source>
</reference>
<keyword evidence="15" id="KW-1185">Reference proteome</keyword>
<keyword evidence="7" id="KW-0067">ATP-binding</keyword>
<dbReference type="InterPro" id="IPR011527">
    <property type="entry name" value="ABC1_TM_dom"/>
</dbReference>
<feature type="transmembrane region" description="Helical" evidence="11">
    <location>
        <begin position="921"/>
        <end position="944"/>
    </location>
</feature>
<evidence type="ECO:0000313" key="15">
    <source>
        <dbReference type="Proteomes" id="UP000245591"/>
    </source>
</evidence>
<dbReference type="FunFam" id="1.20.1560.10:FF:000013">
    <property type="entry name" value="ABC transporter C family member 2"/>
    <property type="match status" value="1"/>
</dbReference>
<evidence type="ECO:0000256" key="6">
    <source>
        <dbReference type="ARBA" id="ARBA00022741"/>
    </source>
</evidence>
<feature type="transmembrane region" description="Helical" evidence="11">
    <location>
        <begin position="139"/>
        <end position="161"/>
    </location>
</feature>
<organism evidence="14 15">
    <name type="scientific">Smittium angustum</name>
    <dbReference type="NCBI Taxonomy" id="133377"/>
    <lineage>
        <taxon>Eukaryota</taxon>
        <taxon>Fungi</taxon>
        <taxon>Fungi incertae sedis</taxon>
        <taxon>Zoopagomycota</taxon>
        <taxon>Kickxellomycotina</taxon>
        <taxon>Harpellomycetes</taxon>
        <taxon>Harpellales</taxon>
        <taxon>Legeriomycetaceae</taxon>
        <taxon>Smittium</taxon>
    </lineage>
</organism>
<dbReference type="Pfam" id="PF00664">
    <property type="entry name" value="ABC_membrane"/>
    <property type="match status" value="2"/>
</dbReference>
<dbReference type="PROSITE" id="PS50929">
    <property type="entry name" value="ABC_TM1F"/>
    <property type="match status" value="2"/>
</dbReference>
<evidence type="ECO:0000256" key="9">
    <source>
        <dbReference type="ARBA" id="ARBA00023136"/>
    </source>
</evidence>
<evidence type="ECO:0000256" key="8">
    <source>
        <dbReference type="ARBA" id="ARBA00022989"/>
    </source>
</evidence>
<name>A0A2U1IWB8_SMIAN</name>
<evidence type="ECO:0000256" key="1">
    <source>
        <dbReference type="ARBA" id="ARBA00004141"/>
    </source>
</evidence>
<feature type="transmembrane region" description="Helical" evidence="11">
    <location>
        <begin position="100"/>
        <end position="127"/>
    </location>
</feature>
<dbReference type="InterPro" id="IPR044726">
    <property type="entry name" value="ABCC_6TM_D2"/>
</dbReference>
<dbReference type="CDD" id="cd03244">
    <property type="entry name" value="ABCC_MRP_domain2"/>
    <property type="match status" value="1"/>
</dbReference>
<dbReference type="CDD" id="cd03250">
    <property type="entry name" value="ABCC_MRP_domain1"/>
    <property type="match status" value="1"/>
</dbReference>
<feature type="domain" description="ABC transmembrane type-1" evidence="13">
    <location>
        <begin position="882"/>
        <end position="1158"/>
    </location>
</feature>
<dbReference type="EMBL" id="MBFU01000979">
    <property type="protein sequence ID" value="PVZ97115.1"/>
    <property type="molecule type" value="Genomic_DNA"/>
</dbReference>
<dbReference type="InterPro" id="IPR017871">
    <property type="entry name" value="ABC_transporter-like_CS"/>
</dbReference>
<evidence type="ECO:0000313" key="14">
    <source>
        <dbReference type="EMBL" id="PVZ97115.1"/>
    </source>
</evidence>
<feature type="region of interest" description="Disordered" evidence="10">
    <location>
        <begin position="467"/>
        <end position="513"/>
    </location>
</feature>
<accession>A0A2U1IWB8</accession>
<proteinExistence type="inferred from homology"/>
<dbReference type="InterPro" id="IPR036640">
    <property type="entry name" value="ABC1_TM_sf"/>
</dbReference>
<keyword evidence="6" id="KW-0547">Nucleotide-binding</keyword>
<dbReference type="Proteomes" id="UP000245591">
    <property type="component" value="Unassembled WGS sequence"/>
</dbReference>
<dbReference type="FunFam" id="3.40.50.300:FF:000610">
    <property type="entry name" value="Multidrug resistance-associated ABC transporter"/>
    <property type="match status" value="1"/>
</dbReference>
<feature type="compositionally biased region" description="Low complexity" evidence="10">
    <location>
        <begin position="480"/>
        <end position="505"/>
    </location>
</feature>
<dbReference type="GO" id="GO:0016887">
    <property type="term" value="F:ATP hydrolysis activity"/>
    <property type="evidence" value="ECO:0007669"/>
    <property type="project" value="InterPro"/>
</dbReference>
<keyword evidence="4 11" id="KW-0812">Transmembrane</keyword>
<evidence type="ECO:0000259" key="12">
    <source>
        <dbReference type="PROSITE" id="PS50893"/>
    </source>
</evidence>
<dbReference type="PROSITE" id="PS50893">
    <property type="entry name" value="ABC_TRANSPORTER_2"/>
    <property type="match status" value="2"/>
</dbReference>
<evidence type="ECO:0000256" key="7">
    <source>
        <dbReference type="ARBA" id="ARBA00022840"/>
    </source>
</evidence>
<dbReference type="CDD" id="cd18579">
    <property type="entry name" value="ABC_6TM_ABCC_D1"/>
    <property type="match status" value="1"/>
</dbReference>
<evidence type="ECO:0000256" key="2">
    <source>
        <dbReference type="ARBA" id="ARBA00009726"/>
    </source>
</evidence>
<dbReference type="InterPro" id="IPR050173">
    <property type="entry name" value="ABC_transporter_C-like"/>
</dbReference>
<comment type="caution">
    <text evidence="14">The sequence shown here is derived from an EMBL/GenBank/DDBJ whole genome shotgun (WGS) entry which is preliminary data.</text>
</comment>
<feature type="transmembrane region" description="Helical" evidence="11">
    <location>
        <begin position="881"/>
        <end position="901"/>
    </location>
</feature>
<dbReference type="PANTHER" id="PTHR24223">
    <property type="entry name" value="ATP-BINDING CASSETTE SUB-FAMILY C"/>
    <property type="match status" value="1"/>
</dbReference>
<evidence type="ECO:0000256" key="3">
    <source>
        <dbReference type="ARBA" id="ARBA00022448"/>
    </source>
</evidence>
<dbReference type="InterPro" id="IPR003593">
    <property type="entry name" value="AAA+_ATPase"/>
</dbReference>
<feature type="transmembrane region" description="Helical" evidence="11">
    <location>
        <begin position="363"/>
        <end position="383"/>
    </location>
</feature>
<feature type="domain" description="ABC transmembrane type-1" evidence="13">
    <location>
        <begin position="101"/>
        <end position="338"/>
    </location>
</feature>